<proteinExistence type="predicted"/>
<name>A0A0A9C6I1_ARUDO</name>
<accession>A0A0A9C6I1</accession>
<protein>
    <submittedName>
        <fullName evidence="1">Uncharacterized protein</fullName>
    </submittedName>
</protein>
<reference evidence="1" key="2">
    <citation type="journal article" date="2015" name="Data Brief">
        <title>Shoot transcriptome of the giant reed, Arundo donax.</title>
        <authorList>
            <person name="Barrero R.A."/>
            <person name="Guerrero F.D."/>
            <person name="Moolhuijzen P."/>
            <person name="Goolsby J.A."/>
            <person name="Tidwell J."/>
            <person name="Bellgard S.E."/>
            <person name="Bellgard M.I."/>
        </authorList>
    </citation>
    <scope>NUCLEOTIDE SEQUENCE</scope>
    <source>
        <tissue evidence="1">Shoot tissue taken approximately 20 cm above the soil surface</tissue>
    </source>
</reference>
<sequence length="18" mass="1809">MAPAGPVAAQRPPMATDQ</sequence>
<reference evidence="1" key="1">
    <citation type="submission" date="2014-09" db="EMBL/GenBank/DDBJ databases">
        <authorList>
            <person name="Magalhaes I.L.F."/>
            <person name="Oliveira U."/>
            <person name="Santos F.R."/>
            <person name="Vidigal T.H.D.A."/>
            <person name="Brescovit A.D."/>
            <person name="Santos A.J."/>
        </authorList>
    </citation>
    <scope>NUCLEOTIDE SEQUENCE</scope>
    <source>
        <tissue evidence="1">Shoot tissue taken approximately 20 cm above the soil surface</tissue>
    </source>
</reference>
<evidence type="ECO:0000313" key="1">
    <source>
        <dbReference type="EMBL" id="JAD71929.1"/>
    </source>
</evidence>
<dbReference type="EMBL" id="GBRH01225966">
    <property type="protein sequence ID" value="JAD71929.1"/>
    <property type="molecule type" value="Transcribed_RNA"/>
</dbReference>
<organism evidence="1">
    <name type="scientific">Arundo donax</name>
    <name type="common">Giant reed</name>
    <name type="synonym">Donax arundinaceus</name>
    <dbReference type="NCBI Taxonomy" id="35708"/>
    <lineage>
        <taxon>Eukaryota</taxon>
        <taxon>Viridiplantae</taxon>
        <taxon>Streptophyta</taxon>
        <taxon>Embryophyta</taxon>
        <taxon>Tracheophyta</taxon>
        <taxon>Spermatophyta</taxon>
        <taxon>Magnoliopsida</taxon>
        <taxon>Liliopsida</taxon>
        <taxon>Poales</taxon>
        <taxon>Poaceae</taxon>
        <taxon>PACMAD clade</taxon>
        <taxon>Arundinoideae</taxon>
        <taxon>Arundineae</taxon>
        <taxon>Arundo</taxon>
    </lineage>
</organism>
<dbReference type="AlphaFoldDB" id="A0A0A9C6I1"/>